<dbReference type="CDD" id="cd17480">
    <property type="entry name" value="MFS_SLC40A1_like"/>
    <property type="match status" value="1"/>
</dbReference>
<organism evidence="10 11">
    <name type="scientific">Dentipellis fragilis</name>
    <dbReference type="NCBI Taxonomy" id="205917"/>
    <lineage>
        <taxon>Eukaryota</taxon>
        <taxon>Fungi</taxon>
        <taxon>Dikarya</taxon>
        <taxon>Basidiomycota</taxon>
        <taxon>Agaricomycotina</taxon>
        <taxon>Agaricomycetes</taxon>
        <taxon>Russulales</taxon>
        <taxon>Hericiaceae</taxon>
        <taxon>Dentipellis</taxon>
    </lineage>
</organism>
<proteinExistence type="inferred from homology"/>
<dbReference type="InterPro" id="IPR033121">
    <property type="entry name" value="PEPTIDASE_A1"/>
</dbReference>
<feature type="transmembrane region" description="Helical" evidence="8">
    <location>
        <begin position="1149"/>
        <end position="1169"/>
    </location>
</feature>
<dbReference type="Gene3D" id="2.40.70.10">
    <property type="entry name" value="Acid Proteases"/>
    <property type="match status" value="2"/>
</dbReference>
<evidence type="ECO:0000256" key="5">
    <source>
        <dbReference type="ARBA" id="ARBA00022692"/>
    </source>
</evidence>
<accession>A0A4Y9Y3L5</accession>
<gene>
    <name evidence="10" type="ORF">EVG20_g8895</name>
</gene>
<evidence type="ECO:0000313" key="11">
    <source>
        <dbReference type="Proteomes" id="UP000298327"/>
    </source>
</evidence>
<evidence type="ECO:0000256" key="6">
    <source>
        <dbReference type="ARBA" id="ARBA00022989"/>
    </source>
</evidence>
<evidence type="ECO:0000256" key="4">
    <source>
        <dbReference type="ARBA" id="ARBA00022448"/>
    </source>
</evidence>
<evidence type="ECO:0000256" key="7">
    <source>
        <dbReference type="ARBA" id="ARBA00023136"/>
    </source>
</evidence>
<keyword evidence="7 8" id="KW-0472">Membrane</keyword>
<evidence type="ECO:0000256" key="3">
    <source>
        <dbReference type="ARBA" id="ARBA00007447"/>
    </source>
</evidence>
<dbReference type="PANTHER" id="PTHR11660:SF57">
    <property type="entry name" value="SOLUTE CARRIER FAMILY 40 MEMBER"/>
    <property type="match status" value="1"/>
</dbReference>
<feature type="transmembrane region" description="Helical" evidence="8">
    <location>
        <begin position="1013"/>
        <end position="1033"/>
    </location>
</feature>
<keyword evidence="11" id="KW-1185">Reference proteome</keyword>
<dbReference type="OrthoDB" id="648861at2759"/>
<keyword evidence="6 8" id="KW-1133">Transmembrane helix</keyword>
<feature type="transmembrane region" description="Helical" evidence="8">
    <location>
        <begin position="1245"/>
        <end position="1264"/>
    </location>
</feature>
<dbReference type="InterPro" id="IPR021109">
    <property type="entry name" value="Peptidase_aspartic_dom_sf"/>
</dbReference>
<comment type="subcellular location">
    <subcellularLocation>
        <location evidence="1">Membrane</location>
        <topology evidence="1">Multi-pass membrane protein</topology>
    </subcellularLocation>
</comment>
<dbReference type="InterPro" id="IPR009716">
    <property type="entry name" value="Ferroportin-1"/>
</dbReference>
<dbReference type="STRING" id="205917.A0A4Y9Y3L5"/>
<name>A0A4Y9Y3L5_9AGAM</name>
<feature type="transmembrane region" description="Helical" evidence="8">
    <location>
        <begin position="856"/>
        <end position="879"/>
    </location>
</feature>
<feature type="transmembrane region" description="Helical" evidence="8">
    <location>
        <begin position="1093"/>
        <end position="1111"/>
    </location>
</feature>
<dbReference type="Proteomes" id="UP000298327">
    <property type="component" value="Unassembled WGS sequence"/>
</dbReference>
<dbReference type="Pfam" id="PF06963">
    <property type="entry name" value="FPN1"/>
    <property type="match status" value="1"/>
</dbReference>
<dbReference type="PROSITE" id="PS51767">
    <property type="entry name" value="PEPTIDASE_A1"/>
    <property type="match status" value="1"/>
</dbReference>
<dbReference type="GO" id="GO:0006508">
    <property type="term" value="P:proteolysis"/>
    <property type="evidence" value="ECO:0007669"/>
    <property type="project" value="InterPro"/>
</dbReference>
<dbReference type="EMBL" id="SEOQ01000821">
    <property type="protein sequence ID" value="TFY56518.1"/>
    <property type="molecule type" value="Genomic_DNA"/>
</dbReference>
<dbReference type="PRINTS" id="PR00792">
    <property type="entry name" value="PEPSIN"/>
</dbReference>
<comment type="caution">
    <text evidence="10">The sequence shown here is derived from an EMBL/GenBank/DDBJ whole genome shotgun (WGS) entry which is preliminary data.</text>
</comment>
<feature type="domain" description="Peptidase A1" evidence="9">
    <location>
        <begin position="433"/>
        <end position="758"/>
    </location>
</feature>
<dbReference type="InterPro" id="IPR036259">
    <property type="entry name" value="MFS_trans_sf"/>
</dbReference>
<dbReference type="Pfam" id="PF00026">
    <property type="entry name" value="Asp"/>
    <property type="match status" value="1"/>
</dbReference>
<dbReference type="SUPFAM" id="SSF50630">
    <property type="entry name" value="Acid proteases"/>
    <property type="match status" value="1"/>
</dbReference>
<reference evidence="10 11" key="1">
    <citation type="submission" date="2019-02" db="EMBL/GenBank/DDBJ databases">
        <title>Genome sequencing of the rare red list fungi Dentipellis fragilis.</title>
        <authorList>
            <person name="Buettner E."/>
            <person name="Kellner H."/>
        </authorList>
    </citation>
    <scope>NUCLEOTIDE SEQUENCE [LARGE SCALE GENOMIC DNA]</scope>
    <source>
        <strain evidence="10 11">DSM 105465</strain>
    </source>
</reference>
<dbReference type="GO" id="GO:0005381">
    <property type="term" value="F:iron ion transmembrane transporter activity"/>
    <property type="evidence" value="ECO:0007669"/>
    <property type="project" value="InterPro"/>
</dbReference>
<dbReference type="GO" id="GO:0004190">
    <property type="term" value="F:aspartic-type endopeptidase activity"/>
    <property type="evidence" value="ECO:0007669"/>
    <property type="project" value="InterPro"/>
</dbReference>
<dbReference type="GO" id="GO:0016020">
    <property type="term" value="C:membrane"/>
    <property type="evidence" value="ECO:0007669"/>
    <property type="project" value="UniProtKB-SubCell"/>
</dbReference>
<evidence type="ECO:0000313" key="10">
    <source>
        <dbReference type="EMBL" id="TFY56518.1"/>
    </source>
</evidence>
<evidence type="ECO:0000256" key="1">
    <source>
        <dbReference type="ARBA" id="ARBA00004141"/>
    </source>
</evidence>
<protein>
    <recommendedName>
        <fullName evidence="9">Peptidase A1 domain-containing protein</fullName>
    </recommendedName>
</protein>
<keyword evidence="4" id="KW-0813">Transport</keyword>
<comment type="similarity">
    <text evidence="3">Belongs to the peptidase A1 family.</text>
</comment>
<evidence type="ECO:0000256" key="8">
    <source>
        <dbReference type="SAM" id="Phobius"/>
    </source>
</evidence>
<comment type="similarity">
    <text evidence="2">Belongs to the ferroportin (FP) (TC 2.A.100) family. SLC40A subfamily.</text>
</comment>
<dbReference type="CDD" id="cd05471">
    <property type="entry name" value="pepsin_like"/>
    <property type="match status" value="1"/>
</dbReference>
<dbReference type="InterPro" id="IPR034164">
    <property type="entry name" value="Pepsin-like_dom"/>
</dbReference>
<dbReference type="PANTHER" id="PTHR11660">
    <property type="entry name" value="SOLUTE CARRIER FAMILY 40 MEMBER"/>
    <property type="match status" value="1"/>
</dbReference>
<dbReference type="InterPro" id="IPR001461">
    <property type="entry name" value="Aspartic_peptidase_A1"/>
</dbReference>
<keyword evidence="5 8" id="KW-0812">Transmembrane</keyword>
<evidence type="ECO:0000259" key="9">
    <source>
        <dbReference type="PROSITE" id="PS51767"/>
    </source>
</evidence>
<sequence>MDGGWPQDGTILPPYLKYISFGGYQTRHRRLAFHTSIRLILGYEALWCITKDRSRLATWQISQIRSASMWYMCPTFLPRCAVTTRSGHTGSTGGCCTCTSCGPAPTTATCLPLAFSRAVCGVPRAAREEYLMPQDGRLLDWEELCAPPRQRCRCEPAEAKRSQYCTSSLCAGERRHLNRLPVDLRGVLRGSSAFKKLFNTDRSFASSRLLRWRRNMYITEDLEQRNVPSRLLPHAMMLDIRSMDVHRGRGVMCAVHGKENRSFVVSESKMRPRWHVARDSDWPVLHIPHEPARNGTAMSLRQMVMEYACEYCEPADSHIQLLCEFVHGLERNDSLVACEIGGFATDGAGVPQAPRQPDNVAMPILNPISTPRQHPIFFRLFTTPFNALLASVLLTLSVGDVLAVPTSYKSGLARRAAPTFSTPITTIPNDAAFHVQMAIGKNPKPFLLHLDSATPDLWVYSQTCPQRGTHNGVTAAAPNTFKAVSTVVLDVAYQDGDKAEGEGGLDTLLFAGQKVATPALEFGVADEVTGNFPKLAEDGVLGLGPPGFDDPPFNPADKDEHLNPPFMQNLLAARVIPAKVTGWKLPRTKDVGSVGSLAFGAPDPTHFVGALVPVKAAPTSARNKKPWGVPVTAVTIDGAAVIAKPIAGFVDFGTTDISMSPAEADALNVKITGAKKISSGVWQIPCNTQAKLALTIGGKAWPVDPRDLAFAPVAGAAGLCESNIVGQEKVAGQWILGGTFLKNVYTVLDEGNTQVAFAQPNSVAPAPNYYCPFAAERTAFYREHWSTHHLFTAVYGMDSDSDDAPSPSVLHVPHSLEEMSPFIEESPLSIPAPLSIRRRLYISHLLSTWNSRVFEFGAMLFFAGIFPNTLLPMSAYALTRSLSAIASARGVGRYIDGGDRLAVVRTSIVGQRAAVVLSCIAFWILSNTTSRASSTAILGTAILAALACVEKPCSVLNLICVERDWVVVISGSDTETLQALNAQMRRIDLFCKLVGPLLIAAICDFSLNVGIYTVFGLGAISVAIEYYAIAEVYGMVPELKRRSTTGDDELQPVPSCDASMSSSCAPTEACSLFSGLSAYLHHPAFLPSFTLSLLYLTVLSFGGQMVTYLLSAGYTPLSVGLIRACSTCFEISATWIAPRVMARIGPVRGGIWFLNWQIASLAIAMQLFWTIKDPYIAASSLVVGVVLSRVGLWGFDLCAQVIIQEEVGDENRGSFSTTEASFQNAFELLSYLSTMVFYRPEQFRYPVLISCVAVSCAGILYSVFVRRRRGHLVHFSSCIKLRHQMQRFHDGW</sequence>
<evidence type="ECO:0000256" key="2">
    <source>
        <dbReference type="ARBA" id="ARBA00006279"/>
    </source>
</evidence>
<dbReference type="SUPFAM" id="SSF103473">
    <property type="entry name" value="MFS general substrate transporter"/>
    <property type="match status" value="1"/>
</dbReference>